<dbReference type="Proteomes" id="UP000823521">
    <property type="component" value="Unassembled WGS sequence"/>
</dbReference>
<dbReference type="RefSeq" id="WP_208815165.1">
    <property type="nucleotide sequence ID" value="NZ_WVUH01000175.1"/>
</dbReference>
<evidence type="ECO:0008006" key="5">
    <source>
        <dbReference type="Google" id="ProtNLM"/>
    </source>
</evidence>
<evidence type="ECO:0000313" key="4">
    <source>
        <dbReference type="Proteomes" id="UP000823521"/>
    </source>
</evidence>
<feature type="region of interest" description="Disordered" evidence="1">
    <location>
        <begin position="51"/>
        <end position="80"/>
    </location>
</feature>
<reference evidence="3 4" key="1">
    <citation type="submission" date="2019-12" db="EMBL/GenBank/DDBJ databases">
        <title>Whole genome sequencing of endophytic Actinobacterium Micromonospora sp. MPMI6T.</title>
        <authorList>
            <person name="Evv R."/>
            <person name="Podile A.R."/>
        </authorList>
    </citation>
    <scope>NUCLEOTIDE SEQUENCE [LARGE SCALE GENOMIC DNA]</scope>
    <source>
        <strain evidence="3 4">MPMI6</strain>
    </source>
</reference>
<comment type="caution">
    <text evidence="3">The sequence shown here is derived from an EMBL/GenBank/DDBJ whole genome shotgun (WGS) entry which is preliminary data.</text>
</comment>
<keyword evidence="2" id="KW-0472">Membrane</keyword>
<organism evidence="3 4">
    <name type="scientific">Micromonospora echinofusca</name>
    <dbReference type="NCBI Taxonomy" id="47858"/>
    <lineage>
        <taxon>Bacteria</taxon>
        <taxon>Bacillati</taxon>
        <taxon>Actinomycetota</taxon>
        <taxon>Actinomycetes</taxon>
        <taxon>Micromonosporales</taxon>
        <taxon>Micromonosporaceae</taxon>
        <taxon>Micromonospora</taxon>
    </lineage>
</organism>
<feature type="transmembrane region" description="Helical" evidence="2">
    <location>
        <begin position="20"/>
        <end position="43"/>
    </location>
</feature>
<evidence type="ECO:0000256" key="2">
    <source>
        <dbReference type="SAM" id="Phobius"/>
    </source>
</evidence>
<accession>A0ABS3VUW6</accession>
<protein>
    <recommendedName>
        <fullName evidence="5">MYXO-CTERM domain-containing protein</fullName>
    </recommendedName>
</protein>
<keyword evidence="2" id="KW-0812">Transmembrane</keyword>
<evidence type="ECO:0000313" key="3">
    <source>
        <dbReference type="EMBL" id="MBO4208173.1"/>
    </source>
</evidence>
<proteinExistence type="predicted"/>
<dbReference type="EMBL" id="WVUH01000175">
    <property type="protein sequence ID" value="MBO4208173.1"/>
    <property type="molecule type" value="Genomic_DNA"/>
</dbReference>
<keyword evidence="2" id="KW-1133">Transmembrane helix</keyword>
<sequence length="80" mass="8783">MTTPVAPGPGTGRYATGQVLALLLVALLALPLLPLLALVVAWIRLRDRRRDRPEVPARHRDDADARHRHQPAEPSAVDPQ</sequence>
<gene>
    <name evidence="3" type="ORF">GSF22_19490</name>
</gene>
<name>A0ABS3VUW6_MICEH</name>
<keyword evidence="4" id="KW-1185">Reference proteome</keyword>
<evidence type="ECO:0000256" key="1">
    <source>
        <dbReference type="SAM" id="MobiDB-lite"/>
    </source>
</evidence>
<feature type="compositionally biased region" description="Basic and acidic residues" evidence="1">
    <location>
        <begin position="51"/>
        <end position="65"/>
    </location>
</feature>